<keyword evidence="2" id="KW-1185">Reference proteome</keyword>
<protein>
    <submittedName>
        <fullName evidence="1">Uncharacterized protein</fullName>
    </submittedName>
</protein>
<dbReference type="RefSeq" id="XP_013323677.1">
    <property type="nucleotide sequence ID" value="XM_013468223.1"/>
</dbReference>
<dbReference type="EMBL" id="LASV01000714">
    <property type="protein sequence ID" value="KKA17065.1"/>
    <property type="molecule type" value="Genomic_DNA"/>
</dbReference>
<dbReference type="Proteomes" id="UP000053958">
    <property type="component" value="Unassembled WGS sequence"/>
</dbReference>
<evidence type="ECO:0000313" key="2">
    <source>
        <dbReference type="Proteomes" id="UP000053958"/>
    </source>
</evidence>
<sequence>KNQRYEWNQRIATGRYVQFESIDSACGSSERLGTYEHTSWGRVPRTVQLKDGAAAASRYVPNSPEYNNQCADTMDWNQPEEREASVVSKALISVISVISVMTWIESINLGLWSESIEHIKPDLSPMMIRSNIRISIHVGPIFLLHAINNNN</sequence>
<organism evidence="1 2">
    <name type="scientific">Rasamsonia emersonii (strain ATCC 16479 / CBS 393.64 / IMI 116815)</name>
    <dbReference type="NCBI Taxonomy" id="1408163"/>
    <lineage>
        <taxon>Eukaryota</taxon>
        <taxon>Fungi</taxon>
        <taxon>Dikarya</taxon>
        <taxon>Ascomycota</taxon>
        <taxon>Pezizomycotina</taxon>
        <taxon>Eurotiomycetes</taxon>
        <taxon>Eurotiomycetidae</taxon>
        <taxon>Eurotiales</taxon>
        <taxon>Trichocomaceae</taxon>
        <taxon>Rasamsonia</taxon>
    </lineage>
</organism>
<dbReference type="GeneID" id="25321262"/>
<name>A0A0F4YG25_RASE3</name>
<gene>
    <name evidence="1" type="ORF">T310_9324</name>
</gene>
<dbReference type="AlphaFoldDB" id="A0A0F4YG25"/>
<reference evidence="1 2" key="1">
    <citation type="submission" date="2015-04" db="EMBL/GenBank/DDBJ databases">
        <authorList>
            <person name="Heijne W.H."/>
            <person name="Fedorova N.D."/>
            <person name="Nierman W.C."/>
            <person name="Vollebregt A.W."/>
            <person name="Zhao Z."/>
            <person name="Wu L."/>
            <person name="Kumar M."/>
            <person name="Stam H."/>
            <person name="van den Berg M.A."/>
            <person name="Pel H.J."/>
        </authorList>
    </citation>
    <scope>NUCLEOTIDE SEQUENCE [LARGE SCALE GENOMIC DNA]</scope>
    <source>
        <strain evidence="1 2">CBS 393.64</strain>
    </source>
</reference>
<proteinExistence type="predicted"/>
<accession>A0A0F4YG25</accession>
<evidence type="ECO:0000313" key="1">
    <source>
        <dbReference type="EMBL" id="KKA17065.1"/>
    </source>
</evidence>
<feature type="non-terminal residue" evidence="1">
    <location>
        <position position="1"/>
    </location>
</feature>
<comment type="caution">
    <text evidence="1">The sequence shown here is derived from an EMBL/GenBank/DDBJ whole genome shotgun (WGS) entry which is preliminary data.</text>
</comment>